<accession>A0ABM4C0G2</accession>
<sequence>MAFSLSTEFEAIRHDISTLFSKFCEKQSVRFEDFSQTWRSMNFTYVMVSATRGTNGARMRICERIFRAASEYLSTNSVFLYRVAAVYLLYAVYFKQFSDKKVFIRVTPKMLKDMIDFFKISIEHEHYDVAFVIKKLFDAKAFIIVAFPKQLMFGRLEFMMGVQSENTPKVSFEIDPYIKSISDGKFIELISSIHNEYEEVKAKLLSASKKQDEINALSKRLSYCNSDFPKDFKNLLTNRESLESLTICKSDTLETVQRPSLTPLNELILLQADSSKVVGEQLPERASILAKIKEKSWKNDARNKKLNSQLCDTEEETETSDLFYKKSAMVKVYKRNIPRKHGSGLKYRKPLKK</sequence>
<gene>
    <name evidence="2" type="primary">LOC101238512</name>
</gene>
<dbReference type="PANTHER" id="PTHR15131">
    <property type="entry name" value="SMALL NUCLEAR RNA ACTIVATING COMPLEX, POLYPEPTIDE 1"/>
    <property type="match status" value="1"/>
</dbReference>
<reference evidence="2" key="1">
    <citation type="submission" date="2025-08" db="UniProtKB">
        <authorList>
            <consortium name="RefSeq"/>
        </authorList>
    </citation>
    <scope>IDENTIFICATION</scope>
</reference>
<keyword evidence="1" id="KW-1185">Reference proteome</keyword>
<dbReference type="Pfam" id="PF09808">
    <property type="entry name" value="SNAPC1"/>
    <property type="match status" value="1"/>
</dbReference>
<dbReference type="InterPro" id="IPR019188">
    <property type="entry name" value="SNAPC1"/>
</dbReference>
<dbReference type="Proteomes" id="UP001652625">
    <property type="component" value="Chromosome 06"/>
</dbReference>
<name>A0ABM4C0G2_HYDVU</name>
<dbReference type="GeneID" id="101238512"/>
<protein>
    <submittedName>
        <fullName evidence="2">snRNA-activating protein complex subunit 1</fullName>
    </submittedName>
</protein>
<dbReference type="RefSeq" id="XP_065655022.1">
    <property type="nucleotide sequence ID" value="XM_065798950.1"/>
</dbReference>
<dbReference type="PANTHER" id="PTHR15131:SF3">
    <property type="entry name" value="SNRNA-ACTIVATING PROTEIN COMPLEX SUBUNIT 1"/>
    <property type="match status" value="1"/>
</dbReference>
<evidence type="ECO:0000313" key="2">
    <source>
        <dbReference type="RefSeq" id="XP_065655022.1"/>
    </source>
</evidence>
<proteinExistence type="predicted"/>
<organism evidence="1 2">
    <name type="scientific">Hydra vulgaris</name>
    <name type="common">Hydra</name>
    <name type="synonym">Hydra attenuata</name>
    <dbReference type="NCBI Taxonomy" id="6087"/>
    <lineage>
        <taxon>Eukaryota</taxon>
        <taxon>Metazoa</taxon>
        <taxon>Cnidaria</taxon>
        <taxon>Hydrozoa</taxon>
        <taxon>Hydroidolina</taxon>
        <taxon>Anthoathecata</taxon>
        <taxon>Aplanulata</taxon>
        <taxon>Hydridae</taxon>
        <taxon>Hydra</taxon>
    </lineage>
</organism>
<evidence type="ECO:0000313" key="1">
    <source>
        <dbReference type="Proteomes" id="UP001652625"/>
    </source>
</evidence>